<organism evidence="5 6">
    <name type="scientific">Dyadobacter jiangsuensis</name>
    <dbReference type="NCBI Taxonomy" id="1591085"/>
    <lineage>
        <taxon>Bacteria</taxon>
        <taxon>Pseudomonadati</taxon>
        <taxon>Bacteroidota</taxon>
        <taxon>Cytophagia</taxon>
        <taxon>Cytophagales</taxon>
        <taxon>Spirosomataceae</taxon>
        <taxon>Dyadobacter</taxon>
    </lineage>
</organism>
<evidence type="ECO:0000256" key="3">
    <source>
        <dbReference type="ARBA" id="ARBA00022840"/>
    </source>
</evidence>
<evidence type="ECO:0000313" key="5">
    <source>
        <dbReference type="EMBL" id="PSL17324.1"/>
    </source>
</evidence>
<dbReference type="PIRSF" id="PIRSF003073">
    <property type="entry name" value="DNAC_TnpB_IstB"/>
    <property type="match status" value="1"/>
</dbReference>
<reference evidence="5 6" key="1">
    <citation type="submission" date="2018-03" db="EMBL/GenBank/DDBJ databases">
        <title>Genomic Encyclopedia of Archaeal and Bacterial Type Strains, Phase II (KMG-II): from individual species to whole genera.</title>
        <authorList>
            <person name="Goeker M."/>
        </authorList>
    </citation>
    <scope>NUCLEOTIDE SEQUENCE [LARGE SCALE GENOMIC DNA]</scope>
    <source>
        <strain evidence="5 6">DSM 29057</strain>
    </source>
</reference>
<dbReference type="InterPro" id="IPR027417">
    <property type="entry name" value="P-loop_NTPase"/>
</dbReference>
<comment type="caution">
    <text evidence="5">The sequence shown here is derived from an EMBL/GenBank/DDBJ whole genome shotgun (WGS) entry which is preliminary data.</text>
</comment>
<evidence type="ECO:0000256" key="1">
    <source>
        <dbReference type="ARBA" id="ARBA00008059"/>
    </source>
</evidence>
<comment type="similarity">
    <text evidence="1">Belongs to the IS21/IS1162 putative ATP-binding protein family.</text>
</comment>
<dbReference type="OrthoDB" id="8064373at2"/>
<dbReference type="SMART" id="SM00382">
    <property type="entry name" value="AAA"/>
    <property type="match status" value="1"/>
</dbReference>
<proteinExistence type="inferred from homology"/>
<dbReference type="SUPFAM" id="SSF52540">
    <property type="entry name" value="P-loop containing nucleoside triphosphate hydrolases"/>
    <property type="match status" value="1"/>
</dbReference>
<evidence type="ECO:0000256" key="2">
    <source>
        <dbReference type="ARBA" id="ARBA00022741"/>
    </source>
</evidence>
<gene>
    <name evidence="5" type="ORF">CLV60_1431</name>
</gene>
<protein>
    <submittedName>
        <fullName evidence="5">DNA replication protein DnaC</fullName>
    </submittedName>
</protein>
<dbReference type="InterPro" id="IPR002611">
    <property type="entry name" value="IstB_ATP-bd"/>
</dbReference>
<dbReference type="NCBIfam" id="NF038214">
    <property type="entry name" value="IS21_help_AAA"/>
    <property type="match status" value="1"/>
</dbReference>
<dbReference type="InterPro" id="IPR028350">
    <property type="entry name" value="DNAC/IstB-like"/>
</dbReference>
<evidence type="ECO:0000313" key="6">
    <source>
        <dbReference type="Proteomes" id="UP000241964"/>
    </source>
</evidence>
<dbReference type="InterPro" id="IPR047661">
    <property type="entry name" value="IstB"/>
</dbReference>
<dbReference type="InterPro" id="IPR003593">
    <property type="entry name" value="AAA+_ATPase"/>
</dbReference>
<dbReference type="Pfam" id="PF01695">
    <property type="entry name" value="IstB_IS21"/>
    <property type="match status" value="1"/>
</dbReference>
<keyword evidence="3" id="KW-0067">ATP-binding</keyword>
<dbReference type="GO" id="GO:0006260">
    <property type="term" value="P:DNA replication"/>
    <property type="evidence" value="ECO:0007669"/>
    <property type="project" value="TreeGrafter"/>
</dbReference>
<keyword evidence="6" id="KW-1185">Reference proteome</keyword>
<dbReference type="PANTHER" id="PTHR30050">
    <property type="entry name" value="CHROMOSOMAL REPLICATION INITIATOR PROTEIN DNAA"/>
    <property type="match status" value="1"/>
</dbReference>
<keyword evidence="2" id="KW-0547">Nucleotide-binding</keyword>
<feature type="domain" description="AAA+ ATPase" evidence="4">
    <location>
        <begin position="97"/>
        <end position="230"/>
    </location>
</feature>
<dbReference type="EMBL" id="PYAS01000043">
    <property type="protein sequence ID" value="PSL17324.1"/>
    <property type="molecule type" value="Genomic_DNA"/>
</dbReference>
<dbReference type="PANTHER" id="PTHR30050:SF4">
    <property type="entry name" value="ATP-BINDING PROTEIN RV3427C IN INSERTION SEQUENCE-RELATED"/>
    <property type="match status" value="1"/>
</dbReference>
<evidence type="ECO:0000259" key="4">
    <source>
        <dbReference type="SMART" id="SM00382"/>
    </source>
</evidence>
<sequence>MNNDTLEKLRKLKFYGMFHAFKTSLESGKTNDYTADELLGYLVDAEWDDRNNRRVERQIYQARFRYKAVVENIHYHADRSLDRNQVMRLADCSFITRNENLLITGSTGIGKSYVATAIGHQACIQGYRVLYANTPKLFARLKMAKADGSYIKEIAKIERQHLLVLDDFGIQPFDAQSRAALMEIIEDRHGKASLIITSQLPVSKWHEVIGEKTIADAILDRIVHDAHRIELRGESMRRKKKMEPENSYQ</sequence>
<dbReference type="CDD" id="cd00009">
    <property type="entry name" value="AAA"/>
    <property type="match status" value="1"/>
</dbReference>
<dbReference type="GO" id="GO:0005524">
    <property type="term" value="F:ATP binding"/>
    <property type="evidence" value="ECO:0007669"/>
    <property type="project" value="UniProtKB-KW"/>
</dbReference>
<dbReference type="AlphaFoldDB" id="A0A2P8F6H5"/>
<dbReference type="RefSeq" id="WP_106599848.1">
    <property type="nucleotide sequence ID" value="NZ_PYAS01000043.1"/>
</dbReference>
<name>A0A2P8F6H5_9BACT</name>
<accession>A0A2P8F6H5</accession>
<dbReference type="Gene3D" id="3.40.50.300">
    <property type="entry name" value="P-loop containing nucleotide triphosphate hydrolases"/>
    <property type="match status" value="1"/>
</dbReference>
<dbReference type="Proteomes" id="UP000241964">
    <property type="component" value="Unassembled WGS sequence"/>
</dbReference>